<protein>
    <submittedName>
        <fullName evidence="4">RfaE bifunctional protein, domain I</fullName>
    </submittedName>
</protein>
<dbReference type="PANTHER" id="PTHR46969">
    <property type="entry name" value="BIFUNCTIONAL PROTEIN HLDE"/>
    <property type="match status" value="1"/>
</dbReference>
<dbReference type="InterPro" id="IPR029056">
    <property type="entry name" value="Ribokinase-like"/>
</dbReference>
<dbReference type="InterPro" id="IPR011611">
    <property type="entry name" value="PfkB_dom"/>
</dbReference>
<dbReference type="PROSITE" id="PS00583">
    <property type="entry name" value="PFKB_KINASES_1"/>
    <property type="match status" value="1"/>
</dbReference>
<evidence type="ECO:0000256" key="2">
    <source>
        <dbReference type="ARBA" id="ARBA00022777"/>
    </source>
</evidence>
<keyword evidence="1" id="KW-0808">Transferase</keyword>
<dbReference type="Gene3D" id="3.40.1190.20">
    <property type="match status" value="1"/>
</dbReference>
<evidence type="ECO:0000256" key="1">
    <source>
        <dbReference type="ARBA" id="ARBA00022679"/>
    </source>
</evidence>
<keyword evidence="2" id="KW-0418">Kinase</keyword>
<keyword evidence="5" id="KW-1185">Reference proteome</keyword>
<feature type="domain" description="Carbohydrate kinase PfkB" evidence="3">
    <location>
        <begin position="16"/>
        <end position="314"/>
    </location>
</feature>
<gene>
    <name evidence="4" type="ORF">SAMN05660337_0514</name>
</gene>
<dbReference type="Pfam" id="PF00294">
    <property type="entry name" value="PfkB"/>
    <property type="match status" value="1"/>
</dbReference>
<dbReference type="AlphaFoldDB" id="A0A1G9C2E2"/>
<organism evidence="4 5">
    <name type="scientific">Maridesulfovibrio ferrireducens</name>
    <dbReference type="NCBI Taxonomy" id="246191"/>
    <lineage>
        <taxon>Bacteria</taxon>
        <taxon>Pseudomonadati</taxon>
        <taxon>Thermodesulfobacteriota</taxon>
        <taxon>Desulfovibrionia</taxon>
        <taxon>Desulfovibrionales</taxon>
        <taxon>Desulfovibrionaceae</taxon>
        <taxon>Maridesulfovibrio</taxon>
    </lineage>
</organism>
<dbReference type="RefSeq" id="WP_092157924.1">
    <property type="nucleotide sequence ID" value="NZ_FNGA01000001.1"/>
</dbReference>
<proteinExistence type="predicted"/>
<dbReference type="Proteomes" id="UP000199053">
    <property type="component" value="Unassembled WGS sequence"/>
</dbReference>
<dbReference type="GO" id="GO:0005829">
    <property type="term" value="C:cytosol"/>
    <property type="evidence" value="ECO:0007669"/>
    <property type="project" value="TreeGrafter"/>
</dbReference>
<dbReference type="GO" id="GO:0016773">
    <property type="term" value="F:phosphotransferase activity, alcohol group as acceptor"/>
    <property type="evidence" value="ECO:0007669"/>
    <property type="project" value="InterPro"/>
</dbReference>
<name>A0A1G9C2E2_9BACT</name>
<dbReference type="NCBIfam" id="TIGR02198">
    <property type="entry name" value="rfaE_dom_I"/>
    <property type="match status" value="1"/>
</dbReference>
<evidence type="ECO:0000313" key="4">
    <source>
        <dbReference type="EMBL" id="SDK45840.1"/>
    </source>
</evidence>
<dbReference type="FunFam" id="3.40.1190.20:FF:000002">
    <property type="entry name" value="Bifunctional protein HldE"/>
    <property type="match status" value="1"/>
</dbReference>
<evidence type="ECO:0000313" key="5">
    <source>
        <dbReference type="Proteomes" id="UP000199053"/>
    </source>
</evidence>
<evidence type="ECO:0000259" key="3">
    <source>
        <dbReference type="Pfam" id="PF00294"/>
    </source>
</evidence>
<dbReference type="GO" id="GO:0033785">
    <property type="term" value="F:heptose 7-phosphate kinase activity"/>
    <property type="evidence" value="ECO:0007669"/>
    <property type="project" value="TreeGrafter"/>
</dbReference>
<dbReference type="CDD" id="cd01172">
    <property type="entry name" value="RfaE_like"/>
    <property type="match status" value="1"/>
</dbReference>
<accession>A0A1G9C2E2</accession>
<dbReference type="InterPro" id="IPR011913">
    <property type="entry name" value="RfaE_dom_I"/>
</dbReference>
<dbReference type="PANTHER" id="PTHR46969:SF1">
    <property type="entry name" value="BIFUNCTIONAL PROTEIN HLDE"/>
    <property type="match status" value="1"/>
</dbReference>
<reference evidence="5" key="1">
    <citation type="submission" date="2016-10" db="EMBL/GenBank/DDBJ databases">
        <authorList>
            <person name="Varghese N."/>
            <person name="Submissions S."/>
        </authorList>
    </citation>
    <scope>NUCLEOTIDE SEQUENCE [LARGE SCALE GENOMIC DNA]</scope>
    <source>
        <strain evidence="5">DSM 16995</strain>
    </source>
</reference>
<dbReference type="STRING" id="246191.SAMN05660337_0514"/>
<dbReference type="EMBL" id="FNGA01000001">
    <property type="protein sequence ID" value="SDK45840.1"/>
    <property type="molecule type" value="Genomic_DNA"/>
</dbReference>
<dbReference type="GO" id="GO:0033786">
    <property type="term" value="F:heptose-1-phosphate adenylyltransferase activity"/>
    <property type="evidence" value="ECO:0007669"/>
    <property type="project" value="TreeGrafter"/>
</dbReference>
<sequence length="336" mass="36394">MDKTILSVLPKLKGQKVLIVGDVMLDHYVIGSVDRISPEAPVPVVQVTEEKYLLGGAGNVARNIVALGGDPHLTGFIGADAEGHVFNKLCLDSGISCSLFESEDRPTTKKTRVMAHNQQMVRVDREKTDEFSVYHMDQLFSFLDNEICDYSVVILSDYGKGTLSQNFFDRFWALLKVKSHKPHVLVDPKTVNYDHYKGVNLLTPNAKEAGEGAGMVIKSKEDVLEAGRKLFDRLDPTHLLITLGGDGMALFESRDVVKHVPTFAQKVFDVTGAGDTVIATLGLGLAAGLDPLTSAVLANYAAGIVVGQVGAATATVEELAEAVRNWSKPKVTAWSE</sequence>
<dbReference type="SUPFAM" id="SSF53613">
    <property type="entry name" value="Ribokinase-like"/>
    <property type="match status" value="1"/>
</dbReference>
<dbReference type="OrthoDB" id="9802794at2"/>
<dbReference type="InterPro" id="IPR002173">
    <property type="entry name" value="Carboh/pur_kinase_PfkB_CS"/>
</dbReference>